<dbReference type="Proteomes" id="UP000014157">
    <property type="component" value="Unassembled WGS sequence"/>
</dbReference>
<dbReference type="Proteomes" id="UP000013781">
    <property type="component" value="Unassembled WGS sequence"/>
</dbReference>
<reference evidence="2 4" key="1">
    <citation type="submission" date="2013-02" db="EMBL/GenBank/DDBJ databases">
        <title>The Genome Sequence of Enterococcus moraviensis BAA-383.</title>
        <authorList>
            <consortium name="The Broad Institute Genome Sequencing Platform"/>
            <consortium name="The Broad Institute Genome Sequencing Center for Infectious Disease"/>
            <person name="Earl A.M."/>
            <person name="Gilmore M.S."/>
            <person name="Lebreton F."/>
            <person name="Walker B."/>
            <person name="Young S.K."/>
            <person name="Zeng Q."/>
            <person name="Gargeya S."/>
            <person name="Fitzgerald M."/>
            <person name="Haas B."/>
            <person name="Abouelleil A."/>
            <person name="Alvarado L."/>
            <person name="Arachchi H.M."/>
            <person name="Berlin A.M."/>
            <person name="Chapman S.B."/>
            <person name="Dewar J."/>
            <person name="Goldberg J."/>
            <person name="Griggs A."/>
            <person name="Gujja S."/>
            <person name="Hansen M."/>
            <person name="Howarth C."/>
            <person name="Imamovic A."/>
            <person name="Larimer J."/>
            <person name="McCowan C."/>
            <person name="Murphy C."/>
            <person name="Neiman D."/>
            <person name="Pearson M."/>
            <person name="Priest M."/>
            <person name="Roberts A."/>
            <person name="Saif S."/>
            <person name="Shea T."/>
            <person name="Sisk P."/>
            <person name="Sykes S."/>
            <person name="Wortman J."/>
            <person name="Nusbaum C."/>
            <person name="Birren B."/>
        </authorList>
    </citation>
    <scope>NUCLEOTIDE SEQUENCE [LARGE SCALE GENOMIC DNA]</scope>
    <source>
        <strain evidence="2 4">ATCC BAA-383</strain>
    </source>
</reference>
<name>R2TIE7_9ENTE</name>
<evidence type="ECO:0000313" key="2">
    <source>
        <dbReference type="EMBL" id="EOI04894.1"/>
    </source>
</evidence>
<keyword evidence="5" id="KW-1185">Reference proteome</keyword>
<comment type="caution">
    <text evidence="2">The sequence shown here is derived from an EMBL/GenBank/DDBJ whole genome shotgun (WGS) entry which is preliminary data.</text>
</comment>
<proteinExistence type="predicted"/>
<protein>
    <recommendedName>
        <fullName evidence="1">Aminoglycoside phosphotransferase domain-containing protein</fullName>
    </recommendedName>
</protein>
<dbReference type="Gene3D" id="3.90.1200.10">
    <property type="match status" value="1"/>
</dbReference>
<dbReference type="Pfam" id="PF01636">
    <property type="entry name" value="APH"/>
    <property type="match status" value="1"/>
</dbReference>
<organism evidence="2 4">
    <name type="scientific">Enterococcus moraviensis ATCC BAA-383</name>
    <dbReference type="NCBI Taxonomy" id="1158609"/>
    <lineage>
        <taxon>Bacteria</taxon>
        <taxon>Bacillati</taxon>
        <taxon>Bacillota</taxon>
        <taxon>Bacilli</taxon>
        <taxon>Lactobacillales</taxon>
        <taxon>Enterococcaceae</taxon>
        <taxon>Enterococcus</taxon>
    </lineage>
</organism>
<feature type="domain" description="Aminoglycoside phosphotransferase" evidence="1">
    <location>
        <begin position="21"/>
        <end position="156"/>
    </location>
</feature>
<evidence type="ECO:0000259" key="1">
    <source>
        <dbReference type="Pfam" id="PF01636"/>
    </source>
</evidence>
<dbReference type="EMBL" id="ASWB01000001">
    <property type="protein sequence ID" value="EOT74201.1"/>
    <property type="molecule type" value="Genomic_DNA"/>
</dbReference>
<dbReference type="eggNOG" id="COG2334">
    <property type="taxonomic scope" value="Bacteria"/>
</dbReference>
<sequence length="189" mass="21739">MPIPTIDGQQFIENESLLILKKGIEGEPLSIQTIFEKDTYALAYGTAIAQLHNAFLDLDKQILCDPANVFETVQKWALPDVKKQTQQWSLNIPATFFTNYLSVFGELYSKLPVQIIHRDPNFENILFLNHKVNGFIDFDLVEKNIRLFDPCYCATSILSQMSSEHYDDWLPLLSLILTGYDRKKSFNKS</sequence>
<dbReference type="HOGENOM" id="CLU_1432532_0_0_9"/>
<gene>
    <name evidence="3" type="ORF">I586_01200</name>
    <name evidence="2" type="ORF">UAY_00665</name>
</gene>
<evidence type="ECO:0000313" key="5">
    <source>
        <dbReference type="Proteomes" id="UP000014157"/>
    </source>
</evidence>
<evidence type="ECO:0000313" key="4">
    <source>
        <dbReference type="Proteomes" id="UP000013781"/>
    </source>
</evidence>
<dbReference type="AlphaFoldDB" id="R2TIE7"/>
<dbReference type="InterPro" id="IPR002575">
    <property type="entry name" value="Aminoglycoside_PTrfase"/>
</dbReference>
<dbReference type="SUPFAM" id="SSF56112">
    <property type="entry name" value="Protein kinase-like (PK-like)"/>
    <property type="match status" value="1"/>
</dbReference>
<reference evidence="3 5" key="2">
    <citation type="submission" date="2013-03" db="EMBL/GenBank/DDBJ databases">
        <title>The Genome Sequence of Enterococcus moraviensis BAA-383 (PacBio/Illumina hybrid assembly).</title>
        <authorList>
            <consortium name="The Broad Institute Genomics Platform"/>
            <consortium name="The Broad Institute Genome Sequencing Center for Infectious Disease"/>
            <person name="Earl A."/>
            <person name="Russ C."/>
            <person name="Gilmore M."/>
            <person name="Surin D."/>
            <person name="Walker B."/>
            <person name="Young S."/>
            <person name="Zeng Q."/>
            <person name="Gargeya S."/>
            <person name="Fitzgerald M."/>
            <person name="Haas B."/>
            <person name="Abouelleil A."/>
            <person name="Allen A.W."/>
            <person name="Alvarado L."/>
            <person name="Arachchi H.M."/>
            <person name="Berlin A.M."/>
            <person name="Chapman S.B."/>
            <person name="Gainer-Dewar J."/>
            <person name="Goldberg J."/>
            <person name="Griggs A."/>
            <person name="Gujja S."/>
            <person name="Hansen M."/>
            <person name="Howarth C."/>
            <person name="Imamovic A."/>
            <person name="Ireland A."/>
            <person name="Larimer J."/>
            <person name="McCowan C."/>
            <person name="Murphy C."/>
            <person name="Pearson M."/>
            <person name="Poon T.W."/>
            <person name="Priest M."/>
            <person name="Roberts A."/>
            <person name="Saif S."/>
            <person name="Shea T."/>
            <person name="Sisk P."/>
            <person name="Sykes S."/>
            <person name="Wortman J."/>
            <person name="Nusbaum C."/>
            <person name="Birren B."/>
        </authorList>
    </citation>
    <scope>NUCLEOTIDE SEQUENCE [LARGE SCALE GENOMIC DNA]</scope>
    <source>
        <strain evidence="3 5">ATCC BAA-383</strain>
    </source>
</reference>
<dbReference type="STRING" id="155617.RV09_GL001224"/>
<dbReference type="InterPro" id="IPR011009">
    <property type="entry name" value="Kinase-like_dom_sf"/>
</dbReference>
<evidence type="ECO:0000313" key="3">
    <source>
        <dbReference type="EMBL" id="EOT74201.1"/>
    </source>
</evidence>
<dbReference type="EMBL" id="AJAS01000007">
    <property type="protein sequence ID" value="EOI04894.1"/>
    <property type="molecule type" value="Genomic_DNA"/>
</dbReference>
<dbReference type="PATRIC" id="fig|1158609.3.peg.632"/>
<accession>R2TIE7</accession>